<organism evidence="1 2">
    <name type="scientific">Azonexus hydrophilus</name>
    <dbReference type="NCBI Taxonomy" id="418702"/>
    <lineage>
        <taxon>Bacteria</taxon>
        <taxon>Pseudomonadati</taxon>
        <taxon>Pseudomonadota</taxon>
        <taxon>Betaproteobacteria</taxon>
        <taxon>Rhodocyclales</taxon>
        <taxon>Azonexaceae</taxon>
        <taxon>Azonexus</taxon>
    </lineage>
</organism>
<geneLocation type="plasmid" evidence="1 2">
    <name>unnamed1</name>
</geneLocation>
<proteinExistence type="predicted"/>
<accession>A0ABZ2XLC0</accession>
<dbReference type="EMBL" id="CP151407">
    <property type="protein sequence ID" value="WZJ23408.1"/>
    <property type="molecule type" value="Genomic_DNA"/>
</dbReference>
<dbReference type="Proteomes" id="UP001479520">
    <property type="component" value="Plasmid unnamed1"/>
</dbReference>
<evidence type="ECO:0000313" key="2">
    <source>
        <dbReference type="Proteomes" id="UP001479520"/>
    </source>
</evidence>
<evidence type="ECO:0000313" key="1">
    <source>
        <dbReference type="EMBL" id="WZJ23408.1"/>
    </source>
</evidence>
<keyword evidence="1" id="KW-0614">Plasmid</keyword>
<name>A0ABZ2XLC0_9RHOO</name>
<dbReference type="RefSeq" id="WP_341744740.1">
    <property type="nucleotide sequence ID" value="NZ_CP151407.1"/>
</dbReference>
<protein>
    <submittedName>
        <fullName evidence="1">Uncharacterized protein</fullName>
    </submittedName>
</protein>
<sequence length="306" mass="34199">MNLTAEVSNIPCAATEFCSTYHYSDQWGVKLVNAWINAKRQFVTESLSVDAFRQLLISNVLSDEDLEESFDQGCQIIGLDADFNPALLDAYKAFHSQEVLNLIPGNLYAELCWVPGWTTNCTDDMCYTIGLNSDHYRSNYVEDVIPGRWLEEFLKMVNCGSVDLIGTAINIYGDAGRKFTEKCAAANFKVQKDQNRPQILTAAQVISAIENAYFQAVPMAQAMVNVKDLLSLDPSKPMKWSTEGKQEVHVGFHQPVCGAGYMDTYAGELIIPVTEIGFAAADRWSYGVDQTYGLYRPAFYTRPQNI</sequence>
<keyword evidence="2" id="KW-1185">Reference proteome</keyword>
<reference evidence="1 2" key="1">
    <citation type="submission" date="2024-04" db="EMBL/GenBank/DDBJ databases">
        <title>Dissimilatory iodate-reducing microorganisms contribute to the enrichment of iodine in groundwater.</title>
        <authorList>
            <person name="Jiang Z."/>
        </authorList>
    </citation>
    <scope>NUCLEOTIDE SEQUENCE [LARGE SCALE GENOMIC DNA]</scope>
    <source>
        <strain evidence="1 2">NCP973</strain>
        <plasmid evidence="1 2">unnamed1</plasmid>
    </source>
</reference>
<gene>
    <name evidence="1" type="ORF">AADV58_16760</name>
</gene>